<feature type="domain" description="EF-hand" evidence="6">
    <location>
        <begin position="53"/>
        <end position="88"/>
    </location>
</feature>
<keyword evidence="8" id="KW-1185">Reference proteome</keyword>
<evidence type="ECO:0000313" key="7">
    <source>
        <dbReference type="EMBL" id="KAG6921265.1"/>
    </source>
</evidence>
<evidence type="ECO:0000256" key="3">
    <source>
        <dbReference type="ARBA" id="ARBA00022737"/>
    </source>
</evidence>
<dbReference type="InterPro" id="IPR002048">
    <property type="entry name" value="EF_hand_dom"/>
</dbReference>
<dbReference type="Gene3D" id="1.10.238.10">
    <property type="entry name" value="EF-hand"/>
    <property type="match status" value="1"/>
</dbReference>
<evidence type="ECO:0000256" key="4">
    <source>
        <dbReference type="ARBA" id="ARBA00022837"/>
    </source>
</evidence>
<keyword evidence="3" id="KW-0677">Repeat</keyword>
<dbReference type="Proteomes" id="UP000765507">
    <property type="component" value="Unassembled WGS sequence"/>
</dbReference>
<dbReference type="PROSITE" id="PS00018">
    <property type="entry name" value="EF_HAND_1"/>
    <property type="match status" value="1"/>
</dbReference>
<comment type="caution">
    <text evidence="7">The sequence shown here is derived from an EMBL/GenBank/DDBJ whole genome shotgun (WGS) entry which is preliminary data.</text>
</comment>
<accession>A0A8T1RY33</accession>
<evidence type="ECO:0000256" key="5">
    <source>
        <dbReference type="RuleBase" id="RU361184"/>
    </source>
</evidence>
<dbReference type="InterPro" id="IPR018247">
    <property type="entry name" value="EF_Hand_1_Ca_BS"/>
</dbReference>
<sequence>MMAPPQTLQQALAVLVCTFQRYSKQEGDRFTLSRGELKELLEKELPSLGDVQVKEGAFEELLSILDANKDGEVDFQEYIRFVAVACTLCHEFFVDSPVVLPRGQ</sequence>
<dbReference type="GO" id="GO:0005509">
    <property type="term" value="F:calcium ion binding"/>
    <property type="evidence" value="ECO:0007669"/>
    <property type="project" value="InterPro"/>
</dbReference>
<dbReference type="Pfam" id="PF01023">
    <property type="entry name" value="S_100"/>
    <property type="match status" value="1"/>
</dbReference>
<dbReference type="InterPro" id="IPR034325">
    <property type="entry name" value="S-100_dom"/>
</dbReference>
<dbReference type="OrthoDB" id="26525at2759"/>
<gene>
    <name evidence="7" type="primary">S100A2</name>
    <name evidence="7" type="ORF">G0U57_008951</name>
</gene>
<dbReference type="PROSITE" id="PS00303">
    <property type="entry name" value="S100_CABP"/>
    <property type="match status" value="1"/>
</dbReference>
<organism evidence="7 8">
    <name type="scientific">Chelydra serpentina</name>
    <name type="common">Snapping turtle</name>
    <name type="synonym">Testudo serpentina</name>
    <dbReference type="NCBI Taxonomy" id="8475"/>
    <lineage>
        <taxon>Eukaryota</taxon>
        <taxon>Metazoa</taxon>
        <taxon>Chordata</taxon>
        <taxon>Craniata</taxon>
        <taxon>Vertebrata</taxon>
        <taxon>Euteleostomi</taxon>
        <taxon>Archelosauria</taxon>
        <taxon>Testudinata</taxon>
        <taxon>Testudines</taxon>
        <taxon>Cryptodira</taxon>
        <taxon>Durocryptodira</taxon>
        <taxon>Americhelydia</taxon>
        <taxon>Chelydroidea</taxon>
        <taxon>Chelydridae</taxon>
        <taxon>Chelydra</taxon>
    </lineage>
</organism>
<dbReference type="InterPro" id="IPR013787">
    <property type="entry name" value="S100_Ca-bd_sub"/>
</dbReference>
<dbReference type="GO" id="GO:0046914">
    <property type="term" value="F:transition metal ion binding"/>
    <property type="evidence" value="ECO:0007669"/>
    <property type="project" value="InterPro"/>
</dbReference>
<dbReference type="PANTHER" id="PTHR11639">
    <property type="entry name" value="S100 CALCIUM-BINDING PROTEIN"/>
    <property type="match status" value="1"/>
</dbReference>
<evidence type="ECO:0000256" key="2">
    <source>
        <dbReference type="ARBA" id="ARBA00022723"/>
    </source>
</evidence>
<dbReference type="CDD" id="cd00213">
    <property type="entry name" value="S-100"/>
    <property type="match status" value="1"/>
</dbReference>
<dbReference type="GO" id="GO:0048306">
    <property type="term" value="F:calcium-dependent protein binding"/>
    <property type="evidence" value="ECO:0007669"/>
    <property type="project" value="TreeGrafter"/>
</dbReference>
<keyword evidence="4 5" id="KW-0106">Calcium</keyword>
<dbReference type="InterPro" id="IPR011992">
    <property type="entry name" value="EF-hand-dom_pair"/>
</dbReference>
<dbReference type="InterPro" id="IPR001751">
    <property type="entry name" value="S100/CaBP7/8-like_CS"/>
</dbReference>
<dbReference type="AlphaFoldDB" id="A0A8T1RY33"/>
<reference evidence="7 8" key="1">
    <citation type="journal article" date="2020" name="G3 (Bethesda)">
        <title>Draft Genome of the Common Snapping Turtle, Chelydra serpentina, a Model for Phenotypic Plasticity in Reptiles.</title>
        <authorList>
            <person name="Das D."/>
            <person name="Singh S.K."/>
            <person name="Bierstedt J."/>
            <person name="Erickson A."/>
            <person name="Galli G.L.J."/>
            <person name="Crossley D.A. 2nd"/>
            <person name="Rhen T."/>
        </authorList>
    </citation>
    <scope>NUCLEOTIDE SEQUENCE [LARGE SCALE GENOMIC DNA]</scope>
    <source>
        <strain evidence="7">KW</strain>
    </source>
</reference>
<evidence type="ECO:0000256" key="1">
    <source>
        <dbReference type="ARBA" id="ARBA00007323"/>
    </source>
</evidence>
<protein>
    <recommendedName>
        <fullName evidence="5">Protein S100</fullName>
    </recommendedName>
    <alternativeName>
        <fullName evidence="5">S100 calcium-binding protein</fullName>
    </alternativeName>
</protein>
<evidence type="ECO:0000259" key="6">
    <source>
        <dbReference type="PROSITE" id="PS50222"/>
    </source>
</evidence>
<evidence type="ECO:0000313" key="8">
    <source>
        <dbReference type="Proteomes" id="UP000765507"/>
    </source>
</evidence>
<dbReference type="PANTHER" id="PTHR11639:SF12">
    <property type="entry name" value="PROTEIN S100-A3"/>
    <property type="match status" value="1"/>
</dbReference>
<proteinExistence type="inferred from homology"/>
<comment type="similarity">
    <text evidence="1 5">Belongs to the S-100 family.</text>
</comment>
<dbReference type="PROSITE" id="PS50222">
    <property type="entry name" value="EF_HAND_2"/>
    <property type="match status" value="1"/>
</dbReference>
<keyword evidence="2 5" id="KW-0479">Metal-binding</keyword>
<dbReference type="SMART" id="SM01394">
    <property type="entry name" value="S_100"/>
    <property type="match status" value="1"/>
</dbReference>
<dbReference type="EMBL" id="JAHGAV010002347">
    <property type="protein sequence ID" value="KAG6921265.1"/>
    <property type="molecule type" value="Genomic_DNA"/>
</dbReference>
<name>A0A8T1RY33_CHESE</name>
<dbReference type="SUPFAM" id="SSF47473">
    <property type="entry name" value="EF-hand"/>
    <property type="match status" value="1"/>
</dbReference>